<dbReference type="InterPro" id="IPR050158">
    <property type="entry name" value="Ubiquitin_ubiquitin-like"/>
</dbReference>
<dbReference type="InterPro" id="IPR029071">
    <property type="entry name" value="Ubiquitin-like_domsf"/>
</dbReference>
<dbReference type="PROSITE" id="PS50053">
    <property type="entry name" value="UBIQUITIN_2"/>
    <property type="match status" value="1"/>
</dbReference>
<organism evidence="3">
    <name type="scientific">Thrips palmi</name>
    <name type="common">Melon thrips</name>
    <dbReference type="NCBI Taxonomy" id="161013"/>
    <lineage>
        <taxon>Eukaryota</taxon>
        <taxon>Metazoa</taxon>
        <taxon>Ecdysozoa</taxon>
        <taxon>Arthropoda</taxon>
        <taxon>Hexapoda</taxon>
        <taxon>Insecta</taxon>
        <taxon>Pterygota</taxon>
        <taxon>Neoptera</taxon>
        <taxon>Paraneoptera</taxon>
        <taxon>Thysanoptera</taxon>
        <taxon>Terebrantia</taxon>
        <taxon>Thripoidea</taxon>
        <taxon>Thripidae</taxon>
        <taxon>Thrips</taxon>
    </lineage>
</organism>
<dbReference type="SMART" id="SM00213">
    <property type="entry name" value="UBQ"/>
    <property type="match status" value="1"/>
</dbReference>
<name>A0A6P8ZBQ2_THRPL</name>
<accession>A0A6P8ZBQ2</accession>
<keyword evidence="2" id="KW-1185">Reference proteome</keyword>
<dbReference type="InterPro" id="IPR019956">
    <property type="entry name" value="Ubiquitin_dom"/>
</dbReference>
<dbReference type="PRINTS" id="PR00348">
    <property type="entry name" value="UBIQUITIN"/>
</dbReference>
<evidence type="ECO:0000313" key="2">
    <source>
        <dbReference type="Proteomes" id="UP000515158"/>
    </source>
</evidence>
<evidence type="ECO:0000259" key="1">
    <source>
        <dbReference type="PROSITE" id="PS50053"/>
    </source>
</evidence>
<dbReference type="Pfam" id="PF00240">
    <property type="entry name" value="ubiquitin"/>
    <property type="match status" value="1"/>
</dbReference>
<dbReference type="AlphaFoldDB" id="A0A6P8ZBQ2"/>
<dbReference type="KEGG" id="tpal:117647696"/>
<dbReference type="RefSeq" id="XP_034245482.1">
    <property type="nucleotide sequence ID" value="XM_034389591.1"/>
</dbReference>
<gene>
    <name evidence="3" type="primary">LOC117647696</name>
</gene>
<evidence type="ECO:0000313" key="3">
    <source>
        <dbReference type="RefSeq" id="XP_034245482.1"/>
    </source>
</evidence>
<dbReference type="SUPFAM" id="SSF54236">
    <property type="entry name" value="Ubiquitin-like"/>
    <property type="match status" value="1"/>
</dbReference>
<dbReference type="Proteomes" id="UP000515158">
    <property type="component" value="Unplaced"/>
</dbReference>
<dbReference type="PANTHER" id="PTHR10666">
    <property type="entry name" value="UBIQUITIN"/>
    <property type="match status" value="1"/>
</dbReference>
<proteinExistence type="predicted"/>
<dbReference type="Gene3D" id="3.10.20.90">
    <property type="entry name" value="Phosphatidylinositol 3-kinase Catalytic Subunit, Chain A, domain 1"/>
    <property type="match status" value="1"/>
</dbReference>
<protein>
    <submittedName>
        <fullName evidence="3">Uncharacterized protein LOC117647696</fullName>
    </submittedName>
</protein>
<dbReference type="GeneID" id="117647696"/>
<dbReference type="InParanoid" id="A0A6P8ZBQ2"/>
<reference evidence="3" key="1">
    <citation type="submission" date="2025-08" db="UniProtKB">
        <authorList>
            <consortium name="RefSeq"/>
        </authorList>
    </citation>
    <scope>IDENTIFICATION</scope>
    <source>
        <tissue evidence="3">Total insect</tissue>
    </source>
</reference>
<feature type="domain" description="Ubiquitin-like" evidence="1">
    <location>
        <begin position="500"/>
        <end position="575"/>
    </location>
</feature>
<dbReference type="OrthoDB" id="417450at2759"/>
<dbReference type="InterPro" id="IPR000626">
    <property type="entry name" value="Ubiquitin-like_dom"/>
</dbReference>
<sequence>MDVLHLDARYVLSGGKYKKSFEQYWSYPSSPPFLPLSTPLPRSRRLLETLETVVNNKCSKCIVGCSSFQSPVDKKFGVNWQNLFLAMGSLAVLVGPRGEPELTLQVLCDDVPLRALSHVDPATDHPSVRFVAPGPGGRLTVRLHNGGVRAGCYLELERAELGPKDSWEKCEAGQVNKANLLYHGESMTVRRDESTGGRSILVEALRDAQGRPLGEQDAEVRGLARTKWRLGAWPERNGDQQLSGSRWRLLDAKQGREVPLCVRTPTGDALLAACPTDSIDSLQASIERELGIPLAEQRLRAADGSCPDGAGSLCAALGKGFPTLYVCGKQTLGPNLWLYVQHPKGKKFLAAKSCEEVNSLLSEVPGYRGGLDGLFLDGKELRGDRPLSCYNVACLDTLEMRERGSLRLSFTVEDADKAPVTVEVGVDPEDAVAVLRRRVILKTITDSIQVRRLNRSVDCVLALGDEKLDLDRSVAESGLCSTQTAHLVLRIPARPPSSVIYIKILFLTGKLRLLECYDSDTIAVVKERIRKWEGVWPDYQTIIWSGMRLQDGVTLRDYGIRDEDTLYLLMNLRGGGEVVPDWKVVKGLVDEDAASPEGVEPVPAPPAPSGQDSAGVLAVGKIVSGGFVPPPNTVSCEFEMDLFGASPKLQFDVFVDETCSSN</sequence>